<dbReference type="KEGG" id="cot:CORT_0F02690"/>
<proteinExistence type="predicted"/>
<dbReference type="OrthoDB" id="4079109at2759"/>
<dbReference type="EMBL" id="HE681724">
    <property type="protein sequence ID" value="CCG24493.1"/>
    <property type="molecule type" value="Genomic_DNA"/>
</dbReference>
<evidence type="ECO:0000313" key="2">
    <source>
        <dbReference type="Proteomes" id="UP000005018"/>
    </source>
</evidence>
<dbReference type="HOGENOM" id="CLU_1199657_0_0_1"/>
<accession>H8X8L8</accession>
<organism evidence="1 2">
    <name type="scientific">Candida orthopsilosis (strain 90-125)</name>
    <name type="common">Yeast</name>
    <dbReference type="NCBI Taxonomy" id="1136231"/>
    <lineage>
        <taxon>Eukaryota</taxon>
        <taxon>Fungi</taxon>
        <taxon>Dikarya</taxon>
        <taxon>Ascomycota</taxon>
        <taxon>Saccharomycotina</taxon>
        <taxon>Pichiomycetes</taxon>
        <taxon>Debaryomycetaceae</taxon>
        <taxon>Candida/Lodderomyces clade</taxon>
        <taxon>Candida</taxon>
    </lineage>
</organism>
<dbReference type="AlphaFoldDB" id="H8X8L8"/>
<gene>
    <name evidence="1" type="ORF">CORT_0F02690</name>
</gene>
<reference evidence="1 2" key="1">
    <citation type="journal article" date="2012" name="PLoS ONE">
        <title>Sequence and analysis of the genome of the pathogenic yeast Candida orthopsilosis.</title>
        <authorList>
            <person name="Riccombeni A."/>
            <person name="Vidanes G."/>
            <person name="Proux-Wera E."/>
            <person name="Wolfe K.H."/>
            <person name="Butler G."/>
        </authorList>
    </citation>
    <scope>NUCLEOTIDE SEQUENCE [LARGE SCALE GENOMIC DNA]</scope>
    <source>
        <strain evidence="1 2">Co 90-125</strain>
    </source>
</reference>
<sequence>MSITIREGNVYYQLDFSYDVTPNGLAIPAPTMFLDFKFYLNSHLLTVADDDQLVRSIASKFEPFWNKCQYDTSINISDASPYTFSLVCKDSVFAPNILYEISTIEIRLSVLSLVEIDLSDLMIAFNYLMISWFMNEEQNYPAIFSSVGRQFIKLNLIWYKKMYYEVLETQLVNSEKVITDYIYVVKRQYTTLKLMCIAEIMFDRTRRNKGRNCIVKSYPLHLIDLNSPDIN</sequence>
<evidence type="ECO:0000313" key="1">
    <source>
        <dbReference type="EMBL" id="CCG24493.1"/>
    </source>
</evidence>
<keyword evidence="2" id="KW-1185">Reference proteome</keyword>
<protein>
    <submittedName>
        <fullName evidence="1">Uncharacterized protein</fullName>
    </submittedName>
</protein>
<dbReference type="InterPro" id="IPR048920">
    <property type="entry name" value="REC102"/>
</dbReference>
<name>H8X8L8_CANO9</name>
<dbReference type="Pfam" id="PF21736">
    <property type="entry name" value="REC102"/>
    <property type="match status" value="1"/>
</dbReference>
<dbReference type="RefSeq" id="XP_003870622.1">
    <property type="nucleotide sequence ID" value="XM_003870573.1"/>
</dbReference>
<dbReference type="Proteomes" id="UP000005018">
    <property type="component" value="Chromosome 6"/>
</dbReference>
<dbReference type="GeneID" id="14541451"/>